<evidence type="ECO:0000256" key="4">
    <source>
        <dbReference type="ARBA" id="ARBA00022692"/>
    </source>
</evidence>
<feature type="transmembrane region" description="Helical" evidence="7">
    <location>
        <begin position="54"/>
        <end position="77"/>
    </location>
</feature>
<keyword evidence="11" id="KW-1185">Reference proteome</keyword>
<proteinExistence type="inferred from homology"/>
<accession>A0A7W9PDW3</accession>
<keyword evidence="6 7" id="KW-0472">Membrane</keyword>
<evidence type="ECO:0000256" key="6">
    <source>
        <dbReference type="ARBA" id="ARBA00023136"/>
    </source>
</evidence>
<dbReference type="InterPro" id="IPR050901">
    <property type="entry name" value="BP-dep_ABC_trans_perm"/>
</dbReference>
<feature type="region of interest" description="Disordered" evidence="8">
    <location>
        <begin position="1"/>
        <end position="29"/>
    </location>
</feature>
<comment type="subcellular location">
    <subcellularLocation>
        <location evidence="1 7">Cell membrane</location>
        <topology evidence="1 7">Multi-pass membrane protein</topology>
    </subcellularLocation>
</comment>
<feature type="transmembrane region" description="Helical" evidence="7">
    <location>
        <begin position="149"/>
        <end position="171"/>
    </location>
</feature>
<dbReference type="EMBL" id="JACHIT010000001">
    <property type="protein sequence ID" value="MBB5914307.1"/>
    <property type="molecule type" value="Genomic_DNA"/>
</dbReference>
<dbReference type="PANTHER" id="PTHR32243">
    <property type="entry name" value="MALTOSE TRANSPORT SYSTEM PERMEASE-RELATED"/>
    <property type="match status" value="1"/>
</dbReference>
<evidence type="ECO:0000259" key="9">
    <source>
        <dbReference type="PROSITE" id="PS50928"/>
    </source>
</evidence>
<dbReference type="Gene3D" id="1.10.3720.10">
    <property type="entry name" value="MetI-like"/>
    <property type="match status" value="1"/>
</dbReference>
<feature type="transmembrane region" description="Helical" evidence="7">
    <location>
        <begin position="235"/>
        <end position="264"/>
    </location>
</feature>
<comment type="caution">
    <text evidence="10">The sequence shown here is derived from an EMBL/GenBank/DDBJ whole genome shotgun (WGS) entry which is preliminary data.</text>
</comment>
<sequence length="320" mass="34942">MSSEVAQASGGTPETSNTSTPHAFTSGASPNSVFPARFWPGTTPAKKPRRRWDLTLVGIVIAAIFLIPYLVMVLGSLKPRSEILRIPPTYLPHDWTPGNYSTMWNTPETPLPFNMVSTVVISVFATVVVLLVAIPAAYYTARRRFPGKVAFLGLVLVTQMLQPTILVTGLIREFFTLGINDTWLAMILVNAAFNLSFAVWILHSFFASVPVEIEEAAQLDGLSRLQTLTRVSLPLVWPGIVTATIFAFVSCWNEFAASLVILTTPENQPLSVALTKFIGQYDTAWQYVFAISTVGIVPVVILFALIEKRLVAGLTAGSVK</sequence>
<dbReference type="SUPFAM" id="SSF161098">
    <property type="entry name" value="MetI-like"/>
    <property type="match status" value="1"/>
</dbReference>
<keyword evidence="10" id="KW-0762">Sugar transport</keyword>
<evidence type="ECO:0000256" key="1">
    <source>
        <dbReference type="ARBA" id="ARBA00004651"/>
    </source>
</evidence>
<dbReference type="CDD" id="cd06261">
    <property type="entry name" value="TM_PBP2"/>
    <property type="match status" value="1"/>
</dbReference>
<evidence type="ECO:0000256" key="2">
    <source>
        <dbReference type="ARBA" id="ARBA00022448"/>
    </source>
</evidence>
<dbReference type="PROSITE" id="PS50928">
    <property type="entry name" value="ABC_TM1"/>
    <property type="match status" value="1"/>
</dbReference>
<dbReference type="InterPro" id="IPR035906">
    <property type="entry name" value="MetI-like_sf"/>
</dbReference>
<name>A0A7W9PDW3_9NOCA</name>
<evidence type="ECO:0000313" key="11">
    <source>
        <dbReference type="Proteomes" id="UP000540412"/>
    </source>
</evidence>
<feature type="transmembrane region" description="Helical" evidence="7">
    <location>
        <begin position="284"/>
        <end position="306"/>
    </location>
</feature>
<keyword evidence="3" id="KW-1003">Cell membrane</keyword>
<evidence type="ECO:0000256" key="5">
    <source>
        <dbReference type="ARBA" id="ARBA00022989"/>
    </source>
</evidence>
<feature type="transmembrane region" description="Helical" evidence="7">
    <location>
        <begin position="113"/>
        <end position="137"/>
    </location>
</feature>
<reference evidence="10 11" key="1">
    <citation type="submission" date="2020-08" db="EMBL/GenBank/DDBJ databases">
        <title>Sequencing the genomes of 1000 actinobacteria strains.</title>
        <authorList>
            <person name="Klenk H.-P."/>
        </authorList>
    </citation>
    <scope>NUCLEOTIDE SEQUENCE [LARGE SCALE GENOMIC DNA]</scope>
    <source>
        <strain evidence="10 11">DSM 43582</strain>
    </source>
</reference>
<evidence type="ECO:0000256" key="3">
    <source>
        <dbReference type="ARBA" id="ARBA00022475"/>
    </source>
</evidence>
<dbReference type="Proteomes" id="UP000540412">
    <property type="component" value="Unassembled WGS sequence"/>
</dbReference>
<keyword evidence="2 7" id="KW-0813">Transport</keyword>
<dbReference type="GO" id="GO:0005886">
    <property type="term" value="C:plasma membrane"/>
    <property type="evidence" value="ECO:0007669"/>
    <property type="project" value="UniProtKB-SubCell"/>
</dbReference>
<evidence type="ECO:0000313" key="10">
    <source>
        <dbReference type="EMBL" id="MBB5914307.1"/>
    </source>
</evidence>
<gene>
    <name evidence="10" type="ORF">BJY24_003174</name>
</gene>
<dbReference type="Pfam" id="PF00528">
    <property type="entry name" value="BPD_transp_1"/>
    <property type="match status" value="1"/>
</dbReference>
<dbReference type="GO" id="GO:0055085">
    <property type="term" value="P:transmembrane transport"/>
    <property type="evidence" value="ECO:0007669"/>
    <property type="project" value="InterPro"/>
</dbReference>
<dbReference type="InterPro" id="IPR000515">
    <property type="entry name" value="MetI-like"/>
</dbReference>
<feature type="domain" description="ABC transmembrane type-1" evidence="9">
    <location>
        <begin position="115"/>
        <end position="306"/>
    </location>
</feature>
<comment type="similarity">
    <text evidence="7">Belongs to the binding-protein-dependent transport system permease family.</text>
</comment>
<keyword evidence="5 7" id="KW-1133">Transmembrane helix</keyword>
<dbReference type="PANTHER" id="PTHR32243:SF18">
    <property type="entry name" value="INNER MEMBRANE ABC TRANSPORTER PERMEASE PROTEIN YCJP"/>
    <property type="match status" value="1"/>
</dbReference>
<feature type="transmembrane region" description="Helical" evidence="7">
    <location>
        <begin position="183"/>
        <end position="202"/>
    </location>
</feature>
<dbReference type="AlphaFoldDB" id="A0A7W9PDW3"/>
<organism evidence="10 11">
    <name type="scientific">Nocardia transvalensis</name>
    <dbReference type="NCBI Taxonomy" id="37333"/>
    <lineage>
        <taxon>Bacteria</taxon>
        <taxon>Bacillati</taxon>
        <taxon>Actinomycetota</taxon>
        <taxon>Actinomycetes</taxon>
        <taxon>Mycobacteriales</taxon>
        <taxon>Nocardiaceae</taxon>
        <taxon>Nocardia</taxon>
    </lineage>
</organism>
<evidence type="ECO:0000256" key="7">
    <source>
        <dbReference type="RuleBase" id="RU363032"/>
    </source>
</evidence>
<evidence type="ECO:0000256" key="8">
    <source>
        <dbReference type="SAM" id="MobiDB-lite"/>
    </source>
</evidence>
<dbReference type="RefSeq" id="WP_083905715.1">
    <property type="nucleotide sequence ID" value="NZ_JACHIT010000001.1"/>
</dbReference>
<keyword evidence="4 7" id="KW-0812">Transmembrane</keyword>
<protein>
    <submittedName>
        <fullName evidence="10">Multiple sugar transport system permease protein</fullName>
    </submittedName>
</protein>